<organism evidence="7">
    <name type="scientific">Oryza barthii</name>
    <dbReference type="NCBI Taxonomy" id="65489"/>
    <lineage>
        <taxon>Eukaryota</taxon>
        <taxon>Viridiplantae</taxon>
        <taxon>Streptophyta</taxon>
        <taxon>Embryophyta</taxon>
        <taxon>Tracheophyta</taxon>
        <taxon>Spermatophyta</taxon>
        <taxon>Magnoliopsida</taxon>
        <taxon>Liliopsida</taxon>
        <taxon>Poales</taxon>
        <taxon>Poaceae</taxon>
        <taxon>BOP clade</taxon>
        <taxon>Oryzoideae</taxon>
        <taxon>Oryzeae</taxon>
        <taxon>Oryzinae</taxon>
        <taxon>Oryza</taxon>
    </lineage>
</organism>
<dbReference type="InterPro" id="IPR032472">
    <property type="entry name" value="ArgoL2"/>
</dbReference>
<dbReference type="FunFam" id="3.30.420.10:FF:000091">
    <property type="entry name" value="Protein argonaute 3"/>
    <property type="match status" value="1"/>
</dbReference>
<evidence type="ECO:0000256" key="2">
    <source>
        <dbReference type="ARBA" id="ARBA00023158"/>
    </source>
</evidence>
<dbReference type="PROSITE" id="PS50822">
    <property type="entry name" value="PIWI"/>
    <property type="match status" value="1"/>
</dbReference>
<dbReference type="EnsemblPlants" id="OBART01G11010.3">
    <property type="protein sequence ID" value="OBART01G11010.3"/>
    <property type="gene ID" value="OBART01G11010"/>
</dbReference>
<dbReference type="Gene3D" id="2.170.260.10">
    <property type="entry name" value="paz domain"/>
    <property type="match status" value="1"/>
</dbReference>
<dbReference type="Pfam" id="PF02170">
    <property type="entry name" value="PAZ"/>
    <property type="match status" value="1"/>
</dbReference>
<accession>A0A0D3EMA9</accession>
<evidence type="ECO:0000313" key="8">
    <source>
        <dbReference type="Proteomes" id="UP000026960"/>
    </source>
</evidence>
<dbReference type="PROSITE" id="PS50821">
    <property type="entry name" value="PAZ"/>
    <property type="match status" value="1"/>
</dbReference>
<dbReference type="InterPro" id="IPR045246">
    <property type="entry name" value="Piwi_ago-like"/>
</dbReference>
<feature type="region of interest" description="Disordered" evidence="4">
    <location>
        <begin position="1"/>
        <end position="24"/>
    </location>
</feature>
<evidence type="ECO:0000259" key="6">
    <source>
        <dbReference type="PROSITE" id="PS50822"/>
    </source>
</evidence>
<dbReference type="InterPro" id="IPR036085">
    <property type="entry name" value="PAZ_dom_sf"/>
</dbReference>
<dbReference type="InterPro" id="IPR003165">
    <property type="entry name" value="Piwi"/>
</dbReference>
<dbReference type="CDD" id="cd02846">
    <property type="entry name" value="PAZ_argonaute_like"/>
    <property type="match status" value="1"/>
</dbReference>
<dbReference type="Proteomes" id="UP000026960">
    <property type="component" value="Chromosome 1"/>
</dbReference>
<dbReference type="SUPFAM" id="SSF101690">
    <property type="entry name" value="PAZ domain"/>
    <property type="match status" value="1"/>
</dbReference>
<evidence type="ECO:0000256" key="3">
    <source>
        <dbReference type="ARBA" id="ARBA00056927"/>
    </source>
</evidence>
<dbReference type="SMART" id="SM00950">
    <property type="entry name" value="Piwi"/>
    <property type="match status" value="1"/>
</dbReference>
<feature type="compositionally biased region" description="Low complexity" evidence="4">
    <location>
        <begin position="118"/>
        <end position="130"/>
    </location>
</feature>
<feature type="region of interest" description="Disordered" evidence="4">
    <location>
        <begin position="118"/>
        <end position="147"/>
    </location>
</feature>
<reference evidence="7" key="2">
    <citation type="submission" date="2015-03" db="UniProtKB">
        <authorList>
            <consortium name="EnsemblPlants"/>
        </authorList>
    </citation>
    <scope>IDENTIFICATION</scope>
</reference>
<dbReference type="Gene3D" id="3.40.50.2300">
    <property type="match status" value="1"/>
</dbReference>
<dbReference type="AlphaFoldDB" id="A0A0D3EMA9"/>
<evidence type="ECO:0000313" key="7">
    <source>
        <dbReference type="EnsemblPlants" id="OBART01G11010.3"/>
    </source>
</evidence>
<dbReference type="InterPro" id="IPR032474">
    <property type="entry name" value="Argonaute_N"/>
</dbReference>
<name>A0A0D3EMA9_9ORYZ</name>
<dbReference type="Pfam" id="PF02171">
    <property type="entry name" value="Piwi"/>
    <property type="match status" value="1"/>
</dbReference>
<dbReference type="Pfam" id="PF16486">
    <property type="entry name" value="ArgoN"/>
    <property type="match status" value="1"/>
</dbReference>
<sequence>MESHGDEGSAMAKPPKKLPMSRKGFGTRGQSIQLLTNHFRVSVRRMDGHFYHYHVEVKYEDGGPVEAKGVCRRVVDKLQETYASELAGREFAYDGEKGLFTAGALLQTKHQFVVVMEDASSSGRTTTRRSPGGDDGSPGGSDRKRMKRPMAVKKFMVEISFAAKVPMSAIAEVLRGQETENSMEALRVLDITLRQHSAKHFGLRWTMLAQQIQPGGSTNGPDRAKVEEDKMKLEFEMAAKILACEATYKKKITKLKKEADHVKNVSTTMIVRPGPVIEFLLFNQNIKNPHEIDWGKAKRALKNLRIKTTHTGSEFRIIGLSEDTCYSQTFQIKRKNGNGGSDTVEEVTVFEYYRKNWKIDLKGSAHFPCLNVGKPKRPTYIPLELCHLVPLQRYKKALSTLQRSMLVERSRQNPQERMFVLSGVLRDSDYNSVPMLRECGISIAQEFTQVAARVLPAPKLKSGDGEDIFARNGRWNFNNNRLIQPKRVQRWVVVNFSARCNAHHLAQRLIHCGNLKGLPVDPEDHVFQERSHMGRERAETRVNDMFQQLLSGDKPSFVLCVLPERKNCDIYGPWKRMCLVKYGIVTQCLAPTKINDQYLTNVLLKINAKLGGLNSLLQIERNQAIPLLSKTPTIILGMDVSHGSPGRDDVVSSLEWPLISKYKASVCTQSPRLEMIDSLFKLVGNEDHGIIRESLMDFYNSSRGHKPEKKIIFRDGVSEGQFNQVLNIELAQIIKACEFLANEKNDSEWSPKFTVIVAQKNHHTKFFQTDRSNKVVNVPPGTVVDKGICHPRNCDFYMCAHAGMIGTTRPTHYHVLHDENNFTPDDLQELVHNLSYVYQRSTTAISVVAPICYAHLAAAQVSQFVRLDDAASEGSGDGGAPPRPVPELPRLHPDVRQSMFFC</sequence>
<dbReference type="Gramene" id="OBART01G11010.3">
    <property type="protein sequence ID" value="OBART01G11010.3"/>
    <property type="gene ID" value="OBART01G11010"/>
</dbReference>
<protein>
    <recommendedName>
        <fullName evidence="9">Argonaute</fullName>
    </recommendedName>
</protein>
<keyword evidence="2" id="KW-0943">RNA-mediated gene silencing</keyword>
<feature type="domain" description="PAZ" evidence="5">
    <location>
        <begin position="275"/>
        <end position="390"/>
    </location>
</feature>
<dbReference type="CDD" id="cd04657">
    <property type="entry name" value="Piwi_ago-like"/>
    <property type="match status" value="1"/>
</dbReference>
<dbReference type="Pfam" id="PF16488">
    <property type="entry name" value="ArgoL2"/>
    <property type="match status" value="1"/>
</dbReference>
<dbReference type="GO" id="GO:0031047">
    <property type="term" value="P:regulatory ncRNA-mediated gene silencing"/>
    <property type="evidence" value="ECO:0007669"/>
    <property type="project" value="UniProtKB-KW"/>
</dbReference>
<dbReference type="SUPFAM" id="SSF53098">
    <property type="entry name" value="Ribonuclease H-like"/>
    <property type="match status" value="1"/>
</dbReference>
<feature type="domain" description="Piwi" evidence="6">
    <location>
        <begin position="557"/>
        <end position="866"/>
    </location>
</feature>
<dbReference type="InterPro" id="IPR003100">
    <property type="entry name" value="PAZ_dom"/>
</dbReference>
<feature type="region of interest" description="Disordered" evidence="4">
    <location>
        <begin position="870"/>
        <end position="891"/>
    </location>
</feature>
<dbReference type="SMART" id="SM00949">
    <property type="entry name" value="PAZ"/>
    <property type="match status" value="1"/>
</dbReference>
<dbReference type="FunFam" id="2.170.260.10:FF:000008">
    <property type="entry name" value="Protein argonaute 7"/>
    <property type="match status" value="1"/>
</dbReference>
<comment type="function">
    <text evidence="3">Probably involved in the RNA silencing pathway. May bind to short RNAs such as microRNAs (miRNAs) or short interfering RNAs (siRNAs), and represses the translation of mRNAs which are complementary to them.</text>
</comment>
<comment type="similarity">
    <text evidence="1">Belongs to the argonaute family. Ago subfamily.</text>
</comment>
<dbReference type="Gene3D" id="3.30.420.10">
    <property type="entry name" value="Ribonuclease H-like superfamily/Ribonuclease H"/>
    <property type="match status" value="1"/>
</dbReference>
<dbReference type="InterPro" id="IPR012337">
    <property type="entry name" value="RNaseH-like_sf"/>
</dbReference>
<dbReference type="PANTHER" id="PTHR22891">
    <property type="entry name" value="EUKARYOTIC TRANSLATION INITIATION FACTOR 2C"/>
    <property type="match status" value="1"/>
</dbReference>
<keyword evidence="8" id="KW-1185">Reference proteome</keyword>
<dbReference type="GO" id="GO:0003723">
    <property type="term" value="F:RNA binding"/>
    <property type="evidence" value="ECO:0007669"/>
    <property type="project" value="InterPro"/>
</dbReference>
<reference evidence="7" key="1">
    <citation type="journal article" date="2009" name="Rice">
        <title>De Novo Next Generation Sequencing of Plant Genomes.</title>
        <authorList>
            <person name="Rounsley S."/>
            <person name="Marri P.R."/>
            <person name="Yu Y."/>
            <person name="He R."/>
            <person name="Sisneros N."/>
            <person name="Goicoechea J.L."/>
            <person name="Lee S.J."/>
            <person name="Angelova A."/>
            <person name="Kudrna D."/>
            <person name="Luo M."/>
            <person name="Affourtit J."/>
            <person name="Desany B."/>
            <person name="Knight J."/>
            <person name="Niazi F."/>
            <person name="Egholm M."/>
            <person name="Wing R.A."/>
        </authorList>
    </citation>
    <scope>NUCLEOTIDE SEQUENCE [LARGE SCALE GENOMIC DNA]</scope>
    <source>
        <strain evidence="7">cv. IRGC 105608</strain>
    </source>
</reference>
<proteinExistence type="inferred from homology"/>
<dbReference type="InterPro" id="IPR036397">
    <property type="entry name" value="RNaseH_sf"/>
</dbReference>
<evidence type="ECO:0008006" key="9">
    <source>
        <dbReference type="Google" id="ProtNLM"/>
    </source>
</evidence>
<evidence type="ECO:0000256" key="1">
    <source>
        <dbReference type="ARBA" id="ARBA00008201"/>
    </source>
</evidence>
<evidence type="ECO:0000259" key="5">
    <source>
        <dbReference type="PROSITE" id="PS50821"/>
    </source>
</evidence>
<evidence type="ECO:0000256" key="4">
    <source>
        <dbReference type="SAM" id="MobiDB-lite"/>
    </source>
</evidence>